<dbReference type="Proteomes" id="UP001497444">
    <property type="component" value="Chromosome 10"/>
</dbReference>
<evidence type="ECO:0000313" key="3">
    <source>
        <dbReference type="EMBL" id="CAK9256697.1"/>
    </source>
</evidence>
<organism evidence="3 4">
    <name type="scientific">Sphagnum jensenii</name>
    <dbReference type="NCBI Taxonomy" id="128206"/>
    <lineage>
        <taxon>Eukaryota</taxon>
        <taxon>Viridiplantae</taxon>
        <taxon>Streptophyta</taxon>
        <taxon>Embryophyta</taxon>
        <taxon>Bryophyta</taxon>
        <taxon>Sphagnophytina</taxon>
        <taxon>Sphagnopsida</taxon>
        <taxon>Sphagnales</taxon>
        <taxon>Sphagnaceae</taxon>
        <taxon>Sphagnum</taxon>
    </lineage>
</organism>
<sequence length="133" mass="14573">MSSSRILHIFFLSVLPSVDTDSTTDISASILLLRVLQIFRDSSKAASAPPGNLSNKKRNRTTTPPPSLLLRIVYLHDKTVAGFLVATIIERLTDSPHGILQGNLKHGLEVRNILEEGCFANHSSSNTEPRHCS</sequence>
<evidence type="ECO:0000313" key="4">
    <source>
        <dbReference type="Proteomes" id="UP001497444"/>
    </source>
</evidence>
<reference evidence="3" key="1">
    <citation type="submission" date="2024-02" db="EMBL/GenBank/DDBJ databases">
        <authorList>
            <consortium name="ELIXIR-Norway"/>
            <consortium name="Elixir Norway"/>
        </authorList>
    </citation>
    <scope>NUCLEOTIDE SEQUENCE</scope>
</reference>
<keyword evidence="2" id="KW-0732">Signal</keyword>
<proteinExistence type="predicted"/>
<evidence type="ECO:0000256" key="2">
    <source>
        <dbReference type="SAM" id="SignalP"/>
    </source>
</evidence>
<name>A0ABP0VR88_9BRYO</name>
<feature type="region of interest" description="Disordered" evidence="1">
    <location>
        <begin position="44"/>
        <end position="65"/>
    </location>
</feature>
<keyword evidence="4" id="KW-1185">Reference proteome</keyword>
<protein>
    <submittedName>
        <fullName evidence="3">Uncharacterized protein</fullName>
    </submittedName>
</protein>
<feature type="chain" id="PRO_5047082489" evidence="2">
    <location>
        <begin position="21"/>
        <end position="133"/>
    </location>
</feature>
<evidence type="ECO:0000256" key="1">
    <source>
        <dbReference type="SAM" id="MobiDB-lite"/>
    </source>
</evidence>
<accession>A0ABP0VR88</accession>
<gene>
    <name evidence="3" type="ORF">CSSPJE1EN1_LOCUS2175</name>
</gene>
<dbReference type="EMBL" id="OZ020105">
    <property type="protein sequence ID" value="CAK9256697.1"/>
    <property type="molecule type" value="Genomic_DNA"/>
</dbReference>
<feature type="signal peptide" evidence="2">
    <location>
        <begin position="1"/>
        <end position="20"/>
    </location>
</feature>